<evidence type="ECO:0000313" key="1">
    <source>
        <dbReference type="EMBL" id="KUN58789.1"/>
    </source>
</evidence>
<name>A0A101RNI7_9ACTN</name>
<gene>
    <name evidence="1" type="ORF">AQJ46_41660</name>
</gene>
<comment type="caution">
    <text evidence="1">The sequence shown here is derived from an EMBL/GenBank/DDBJ whole genome shotgun (WGS) entry which is preliminary data.</text>
</comment>
<reference evidence="1 2" key="1">
    <citation type="submission" date="2015-10" db="EMBL/GenBank/DDBJ databases">
        <title>Draft genome sequence of Streptomyces canus DSM 40017, type strain for the species Streptomyces canus.</title>
        <authorList>
            <person name="Ruckert C."/>
            <person name="Winkler A."/>
            <person name="Kalinowski J."/>
            <person name="Kampfer P."/>
            <person name="Glaeser S."/>
        </authorList>
    </citation>
    <scope>NUCLEOTIDE SEQUENCE [LARGE SCALE GENOMIC DNA]</scope>
    <source>
        <strain evidence="1 2">DSM 40017</strain>
    </source>
</reference>
<dbReference type="Proteomes" id="UP000053669">
    <property type="component" value="Unassembled WGS sequence"/>
</dbReference>
<dbReference type="AlphaFoldDB" id="A0A101RNI7"/>
<sequence length="154" mass="17147">MPAPPTLKELQAEVRELLRAAAVFPLPAVVRRLQHRVLSRVDDELEGADRPRLYVLEIAGAVPRVKIGVSTHPRTRVRQHVTEMTRYQHGLVDAYVTAPLGDPLAADRAEGQAHRWMRKIFAPIGTEEFAYGDFDFGVVCADQAVRIQGEAGAW</sequence>
<evidence type="ECO:0000313" key="2">
    <source>
        <dbReference type="Proteomes" id="UP000053669"/>
    </source>
</evidence>
<dbReference type="RefSeq" id="WP_059210552.1">
    <property type="nucleotide sequence ID" value="NZ_KQ948674.1"/>
</dbReference>
<evidence type="ECO:0008006" key="3">
    <source>
        <dbReference type="Google" id="ProtNLM"/>
    </source>
</evidence>
<organism evidence="1 2">
    <name type="scientific">Streptomyces canus</name>
    <dbReference type="NCBI Taxonomy" id="58343"/>
    <lineage>
        <taxon>Bacteria</taxon>
        <taxon>Bacillati</taxon>
        <taxon>Actinomycetota</taxon>
        <taxon>Actinomycetes</taxon>
        <taxon>Kitasatosporales</taxon>
        <taxon>Streptomycetaceae</taxon>
        <taxon>Streptomyces</taxon>
        <taxon>Streptomyces aurantiacus group</taxon>
    </lineage>
</organism>
<dbReference type="EMBL" id="LMWU01000055">
    <property type="protein sequence ID" value="KUN58789.1"/>
    <property type="molecule type" value="Genomic_DNA"/>
</dbReference>
<accession>A0A101RNI7</accession>
<proteinExistence type="predicted"/>
<protein>
    <recommendedName>
        <fullName evidence="3">GIY-YIG nuclease family protein</fullName>
    </recommendedName>
</protein>